<evidence type="ECO:0000256" key="3">
    <source>
        <dbReference type="ARBA" id="ARBA00023295"/>
    </source>
</evidence>
<dbReference type="FunFam" id="3.20.20.300:FF:000018">
    <property type="entry name" value="Sugar hydrolase"/>
    <property type="match status" value="1"/>
</dbReference>
<evidence type="ECO:0000313" key="5">
    <source>
        <dbReference type="EMBL" id="GGS27036.1"/>
    </source>
</evidence>
<keyword evidence="6" id="KW-1185">Reference proteome</keyword>
<evidence type="ECO:0000313" key="6">
    <source>
        <dbReference type="Proteomes" id="UP000653493"/>
    </source>
</evidence>
<comment type="similarity">
    <text evidence="1">Belongs to the glycosyl hydrolase 3 family.</text>
</comment>
<reference evidence="5" key="2">
    <citation type="submission" date="2020-09" db="EMBL/GenBank/DDBJ databases">
        <authorList>
            <person name="Sun Q."/>
            <person name="Ohkuma M."/>
        </authorList>
    </citation>
    <scope>NUCLEOTIDE SEQUENCE</scope>
    <source>
        <strain evidence="5">JCM 4234</strain>
    </source>
</reference>
<dbReference type="GO" id="GO:0005975">
    <property type="term" value="P:carbohydrate metabolic process"/>
    <property type="evidence" value="ECO:0007669"/>
    <property type="project" value="InterPro"/>
</dbReference>
<sequence>MTTLTSGTDTLTRDALAVLQPGFAGTTAPDWLLRRLGEGLASVALFGRNIHTAEQVAALTAQVRAERGDVLVAIDEEGGDVTRLEVRTGSSFPGNHALGAVDDTDLTRAVATELGRRLAAAGVDFDWAPSADVNADPDNPVIGVRSFGADPALVARHTAAYVTGLQSAGVAACTKHFPGHGDTAVDSHHAVPRIDADLPLLTERDLVPFRAAIAAGTRAIMSAHILAPALDPDRPGTLSPRVLTELLRGELGYDGLIVTDGIEMRAISGTYGLEHGTVLAIAAGADAICVGGGLCDEDTVGRLRDALVTAVRTGELPEERLADAAERVRALARWTTAARAAGPATAPDPEVGLRAARRALRTTGAPFTPLTEPPYVAQLTPAPNIAVGDETPWGVAAELSALLPGTGTGSFTGPGAGAEVLRAAGPRRVVAVVRDEHRHPWMAAALDTLLAARPDTVVVEMGIPQAPPRGALHLATHGAARVCGRAAAEVIAGG</sequence>
<organism evidence="5 6">
    <name type="scientific">Streptomyces griseoviridis</name>
    <dbReference type="NCBI Taxonomy" id="45398"/>
    <lineage>
        <taxon>Bacteria</taxon>
        <taxon>Bacillati</taxon>
        <taxon>Actinomycetota</taxon>
        <taxon>Actinomycetes</taxon>
        <taxon>Kitasatosporales</taxon>
        <taxon>Streptomycetaceae</taxon>
        <taxon>Streptomyces</taxon>
    </lineage>
</organism>
<keyword evidence="3" id="KW-0326">Glycosidase</keyword>
<feature type="domain" description="Glycoside hydrolase family 3 N-terminal" evidence="4">
    <location>
        <begin position="39"/>
        <end position="329"/>
    </location>
</feature>
<dbReference type="PRINTS" id="PR00133">
    <property type="entry name" value="GLHYDRLASE3"/>
</dbReference>
<evidence type="ECO:0000256" key="1">
    <source>
        <dbReference type="ARBA" id="ARBA00005336"/>
    </source>
</evidence>
<dbReference type="EMBL" id="BMSL01000002">
    <property type="protein sequence ID" value="GGS27036.1"/>
    <property type="molecule type" value="Genomic_DNA"/>
</dbReference>
<dbReference type="PANTHER" id="PTHR30480">
    <property type="entry name" value="BETA-HEXOSAMINIDASE-RELATED"/>
    <property type="match status" value="1"/>
</dbReference>
<protein>
    <submittedName>
        <fullName evidence="5">Sugar hydrolase</fullName>
    </submittedName>
</protein>
<comment type="caution">
    <text evidence="5">The sequence shown here is derived from an EMBL/GenBank/DDBJ whole genome shotgun (WGS) entry which is preliminary data.</text>
</comment>
<dbReference type="Proteomes" id="UP000653493">
    <property type="component" value="Unassembled WGS sequence"/>
</dbReference>
<dbReference type="InterPro" id="IPR036962">
    <property type="entry name" value="Glyco_hydro_3_N_sf"/>
</dbReference>
<dbReference type="InterPro" id="IPR050226">
    <property type="entry name" value="NagZ_Beta-hexosaminidase"/>
</dbReference>
<accession>A0A918GBA2</accession>
<evidence type="ECO:0000259" key="4">
    <source>
        <dbReference type="Pfam" id="PF00933"/>
    </source>
</evidence>
<dbReference type="AlphaFoldDB" id="A0A918GBA2"/>
<dbReference type="InterPro" id="IPR017853">
    <property type="entry name" value="GH"/>
</dbReference>
<reference evidence="5" key="1">
    <citation type="journal article" date="2014" name="Int. J. Syst. Evol. Microbiol.">
        <title>Complete genome sequence of Corynebacterium casei LMG S-19264T (=DSM 44701T), isolated from a smear-ripened cheese.</title>
        <authorList>
            <consortium name="US DOE Joint Genome Institute (JGI-PGF)"/>
            <person name="Walter F."/>
            <person name="Albersmeier A."/>
            <person name="Kalinowski J."/>
            <person name="Ruckert C."/>
        </authorList>
    </citation>
    <scope>NUCLEOTIDE SEQUENCE</scope>
    <source>
        <strain evidence="5">JCM 4234</strain>
    </source>
</reference>
<evidence type="ECO:0000256" key="2">
    <source>
        <dbReference type="ARBA" id="ARBA00022801"/>
    </source>
</evidence>
<dbReference type="SUPFAM" id="SSF51445">
    <property type="entry name" value="(Trans)glycosidases"/>
    <property type="match status" value="1"/>
</dbReference>
<dbReference type="Pfam" id="PF00933">
    <property type="entry name" value="Glyco_hydro_3"/>
    <property type="match status" value="1"/>
</dbReference>
<dbReference type="GO" id="GO:0009254">
    <property type="term" value="P:peptidoglycan turnover"/>
    <property type="evidence" value="ECO:0007669"/>
    <property type="project" value="TreeGrafter"/>
</dbReference>
<dbReference type="GO" id="GO:0004553">
    <property type="term" value="F:hydrolase activity, hydrolyzing O-glycosyl compounds"/>
    <property type="evidence" value="ECO:0007669"/>
    <property type="project" value="InterPro"/>
</dbReference>
<gene>
    <name evidence="5" type="ORF">GCM10010238_14520</name>
</gene>
<dbReference type="Gene3D" id="3.20.20.300">
    <property type="entry name" value="Glycoside hydrolase, family 3, N-terminal domain"/>
    <property type="match status" value="1"/>
</dbReference>
<dbReference type="InterPro" id="IPR001764">
    <property type="entry name" value="Glyco_hydro_3_N"/>
</dbReference>
<dbReference type="PANTHER" id="PTHR30480:SF16">
    <property type="entry name" value="GLYCOSIDE HYDROLASE FAMILY 3 DOMAIN PROTEIN"/>
    <property type="match status" value="1"/>
</dbReference>
<proteinExistence type="inferred from homology"/>
<keyword evidence="2 5" id="KW-0378">Hydrolase</keyword>
<name>A0A918GBA2_STRGD</name>